<feature type="transmembrane region" description="Helical" evidence="1">
    <location>
        <begin position="61"/>
        <end position="81"/>
    </location>
</feature>
<dbReference type="SUPFAM" id="SSF81340">
    <property type="entry name" value="Clc chloride channel"/>
    <property type="match status" value="1"/>
</dbReference>
<keyword evidence="1" id="KW-0812">Transmembrane</keyword>
<accession>A0ABW2U2A7</accession>
<gene>
    <name evidence="2" type="ORF">ACFQT0_09505</name>
</gene>
<evidence type="ECO:0000256" key="1">
    <source>
        <dbReference type="SAM" id="Phobius"/>
    </source>
</evidence>
<dbReference type="InterPro" id="IPR014743">
    <property type="entry name" value="Cl-channel_core"/>
</dbReference>
<comment type="caution">
    <text evidence="2">The sequence shown here is derived from an EMBL/GenBank/DDBJ whole genome shotgun (WGS) entry which is preliminary data.</text>
</comment>
<keyword evidence="1" id="KW-0472">Membrane</keyword>
<proteinExistence type="predicted"/>
<organism evidence="2 3">
    <name type="scientific">Hymenobacter humi</name>
    <dbReference type="NCBI Taxonomy" id="1411620"/>
    <lineage>
        <taxon>Bacteria</taxon>
        <taxon>Pseudomonadati</taxon>
        <taxon>Bacteroidota</taxon>
        <taxon>Cytophagia</taxon>
        <taxon>Cytophagales</taxon>
        <taxon>Hymenobacteraceae</taxon>
        <taxon>Hymenobacter</taxon>
    </lineage>
</organism>
<keyword evidence="3" id="KW-1185">Reference proteome</keyword>
<sequence>MAFGSSGFGRRFEVLGQAPYLVFLLRWLLICAVVGVLVGSASAFFLLSLDWVTDWRESHAWVIWLLPVGASSSGPATITWARAW</sequence>
<dbReference type="EMBL" id="JBHTEK010000001">
    <property type="protein sequence ID" value="MFC7667595.1"/>
    <property type="molecule type" value="Genomic_DNA"/>
</dbReference>
<name>A0ABW2U2A7_9BACT</name>
<dbReference type="RefSeq" id="WP_380202245.1">
    <property type="nucleotide sequence ID" value="NZ_JBHTEK010000001.1"/>
</dbReference>
<evidence type="ECO:0008006" key="4">
    <source>
        <dbReference type="Google" id="ProtNLM"/>
    </source>
</evidence>
<feature type="transmembrane region" description="Helical" evidence="1">
    <location>
        <begin position="20"/>
        <end position="49"/>
    </location>
</feature>
<reference evidence="3" key="1">
    <citation type="journal article" date="2019" name="Int. J. Syst. Evol. Microbiol.">
        <title>The Global Catalogue of Microorganisms (GCM) 10K type strain sequencing project: providing services to taxonomists for standard genome sequencing and annotation.</title>
        <authorList>
            <consortium name="The Broad Institute Genomics Platform"/>
            <consortium name="The Broad Institute Genome Sequencing Center for Infectious Disease"/>
            <person name="Wu L."/>
            <person name="Ma J."/>
        </authorList>
    </citation>
    <scope>NUCLEOTIDE SEQUENCE [LARGE SCALE GENOMIC DNA]</scope>
    <source>
        <strain evidence="3">JCM 19635</strain>
    </source>
</reference>
<evidence type="ECO:0000313" key="3">
    <source>
        <dbReference type="Proteomes" id="UP001596513"/>
    </source>
</evidence>
<evidence type="ECO:0000313" key="2">
    <source>
        <dbReference type="EMBL" id="MFC7667595.1"/>
    </source>
</evidence>
<dbReference type="Proteomes" id="UP001596513">
    <property type="component" value="Unassembled WGS sequence"/>
</dbReference>
<protein>
    <recommendedName>
        <fullName evidence="4">Chloride channel protein</fullName>
    </recommendedName>
</protein>
<keyword evidence="1" id="KW-1133">Transmembrane helix</keyword>